<protein>
    <submittedName>
        <fullName evidence="1">Uncharacterized protein</fullName>
    </submittedName>
</protein>
<dbReference type="GeneID" id="8683959"/>
<evidence type="ECO:0000313" key="1">
    <source>
        <dbReference type="EMBL" id="ACV50035.1"/>
    </source>
</evidence>
<dbReference type="RefSeq" id="YP_003358867.1">
    <property type="nucleotide sequence ID" value="NC_013697.1"/>
</dbReference>
<dbReference type="EMBL" id="GQ357915">
    <property type="protein sequence ID" value="ACV50035.1"/>
    <property type="molecule type" value="Genomic_DNA"/>
</dbReference>
<accession>C9DFY4</accession>
<gene>
    <name evidence="1" type="primary">12</name>
</gene>
<name>C9DFY4_BPW14</name>
<reference evidence="2" key="1">
    <citation type="submission" date="2009-07" db="EMBL/GenBank/DDBJ databases">
        <authorList>
            <person name="Kropinski A.M."/>
            <person name="Villegas A."/>
            <person name="Lingohr E.J."/>
        </authorList>
    </citation>
    <scope>NUCLEOTIDE SEQUENCE [LARGE SCALE GENOMIC DNA]</scope>
</reference>
<organismHost>
    <name type="scientific">Delftia acidovorans</name>
    <name type="common">Pseudomonas acidovorans</name>
    <name type="synonym">Comamonas acidovorans</name>
    <dbReference type="NCBI Taxonomy" id="80866"/>
</organismHost>
<organism evidence="1 2">
    <name type="scientific">Delftia phage PhiW-14</name>
    <name type="common">Deftia acidovorans bacteriophage phiW-14</name>
    <dbReference type="NCBI Taxonomy" id="665032"/>
    <lineage>
        <taxon>Viruses</taxon>
        <taxon>Duplodnaviria</taxon>
        <taxon>Heunggongvirae</taxon>
        <taxon>Uroviricota</taxon>
        <taxon>Caudoviricetes</taxon>
        <taxon>Ionavirus</taxon>
        <taxon>Ionavirus W14</taxon>
    </lineage>
</organism>
<dbReference type="Proteomes" id="UP000008986">
    <property type="component" value="Segment"/>
</dbReference>
<proteinExistence type="predicted"/>
<evidence type="ECO:0000313" key="2">
    <source>
        <dbReference type="Proteomes" id="UP000008986"/>
    </source>
</evidence>
<sequence length="183" mass="20109">MSDIIRTVALAILIGLLGIGAGWNLKASRVALEASRAQVAAVTETVKTEREIVYVTNEVVKEVEKVKTVYKDVIKYQDREVIKYVQTPAASLPFGVDDVWLLNFNASALACDPAVDTCVARSTFPGSITRAEALAILREQHQLYQACRINNNGLIDFYNEIRKTVNKGELNATDADPTADHSQ</sequence>
<keyword evidence="2" id="KW-1185">Reference proteome</keyword>
<dbReference type="KEGG" id="vg:8683959"/>